<evidence type="ECO:0000313" key="3">
    <source>
        <dbReference type="Proteomes" id="UP000439903"/>
    </source>
</evidence>
<evidence type="ECO:0000313" key="2">
    <source>
        <dbReference type="EMBL" id="KAF0554764.1"/>
    </source>
</evidence>
<gene>
    <name evidence="2" type="ORF">F8M41_018673</name>
</gene>
<organism evidence="2 3">
    <name type="scientific">Gigaspora margarita</name>
    <dbReference type="NCBI Taxonomy" id="4874"/>
    <lineage>
        <taxon>Eukaryota</taxon>
        <taxon>Fungi</taxon>
        <taxon>Fungi incertae sedis</taxon>
        <taxon>Mucoromycota</taxon>
        <taxon>Glomeromycotina</taxon>
        <taxon>Glomeromycetes</taxon>
        <taxon>Diversisporales</taxon>
        <taxon>Gigasporaceae</taxon>
        <taxon>Gigaspora</taxon>
    </lineage>
</organism>
<dbReference type="InterPro" id="IPR011009">
    <property type="entry name" value="Kinase-like_dom_sf"/>
</dbReference>
<dbReference type="InterPro" id="IPR000719">
    <property type="entry name" value="Prot_kinase_dom"/>
</dbReference>
<reference evidence="2 3" key="1">
    <citation type="journal article" date="2019" name="Environ. Microbiol.">
        <title>At the nexus of three kingdoms: the genome of the mycorrhizal fungus Gigaspora margarita provides insights into plant, endobacterial and fungal interactions.</title>
        <authorList>
            <person name="Venice F."/>
            <person name="Ghignone S."/>
            <person name="Salvioli di Fossalunga A."/>
            <person name="Amselem J."/>
            <person name="Novero M."/>
            <person name="Xianan X."/>
            <person name="Sedzielewska Toro K."/>
            <person name="Morin E."/>
            <person name="Lipzen A."/>
            <person name="Grigoriev I.V."/>
            <person name="Henrissat B."/>
            <person name="Martin F.M."/>
            <person name="Bonfante P."/>
        </authorList>
    </citation>
    <scope>NUCLEOTIDE SEQUENCE [LARGE SCALE GENOMIC DNA]</scope>
    <source>
        <strain evidence="2 3">BEG34</strain>
    </source>
</reference>
<dbReference type="Proteomes" id="UP000439903">
    <property type="component" value="Unassembled WGS sequence"/>
</dbReference>
<dbReference type="InterPro" id="IPR001245">
    <property type="entry name" value="Ser-Thr/Tyr_kinase_cat_dom"/>
</dbReference>
<protein>
    <submittedName>
        <fullName evidence="2">Kinase-like protein</fullName>
    </submittedName>
</protein>
<dbReference type="AlphaFoldDB" id="A0A8H4B2K7"/>
<name>A0A8H4B2K7_GIGMA</name>
<keyword evidence="3" id="KW-1185">Reference proteome</keyword>
<dbReference type="GO" id="GO:0004674">
    <property type="term" value="F:protein serine/threonine kinase activity"/>
    <property type="evidence" value="ECO:0007669"/>
    <property type="project" value="TreeGrafter"/>
</dbReference>
<proteinExistence type="predicted"/>
<feature type="domain" description="Protein kinase" evidence="1">
    <location>
        <begin position="1"/>
        <end position="202"/>
    </location>
</feature>
<comment type="caution">
    <text evidence="2">The sequence shown here is derived from an EMBL/GenBank/DDBJ whole genome shotgun (WGS) entry which is preliminary data.</text>
</comment>
<sequence length="372" mass="43070">MLVLQFADGGSLRDFLKLKSNKNNYYYRISWAELIKIAMEITLRLKYLHENNIIHRDLHSKNILLDNGKVLIADFGLSKRLDDTATTSSVKGIDAYIDPRCFNPEVKRDKEFDIYSLGVLLWELMKGIPPPRNFVNIIKDISRNKEKYIGDISLNKENNSALSEYADIYIKCWSPTLEQRPKLDNILEKLENISKKTTAEFIKISNQQITLLTLYCSERLDSSNYILESINVKTHHEDNQNESNNDSFGRKFGLSLIIWLFEIYQNALYLGNQDDYENNTQSKDDIADDLNEPCEVVSLAVLNEGMHLPTISNNGSGKMIQIPIETVDKFDKCWNFFVTYFLNTGLLWVFQPHTRDIVECERFGKSGVLYKF</sequence>
<dbReference type="GO" id="GO:0005524">
    <property type="term" value="F:ATP binding"/>
    <property type="evidence" value="ECO:0007669"/>
    <property type="project" value="InterPro"/>
</dbReference>
<dbReference type="Pfam" id="PF07714">
    <property type="entry name" value="PK_Tyr_Ser-Thr"/>
    <property type="match status" value="1"/>
</dbReference>
<dbReference type="PRINTS" id="PR00109">
    <property type="entry name" value="TYRKINASE"/>
</dbReference>
<evidence type="ECO:0000259" key="1">
    <source>
        <dbReference type="PROSITE" id="PS50011"/>
    </source>
</evidence>
<dbReference type="PANTHER" id="PTHR44329">
    <property type="entry name" value="SERINE/THREONINE-PROTEIN KINASE TNNI3K-RELATED"/>
    <property type="match status" value="1"/>
</dbReference>
<keyword evidence="2" id="KW-0418">Kinase</keyword>
<dbReference type="OrthoDB" id="6718656at2759"/>
<accession>A0A8H4B2K7</accession>
<dbReference type="PROSITE" id="PS50011">
    <property type="entry name" value="PROTEIN_KINASE_DOM"/>
    <property type="match status" value="1"/>
</dbReference>
<dbReference type="EMBL" id="WTPW01000047">
    <property type="protein sequence ID" value="KAF0554764.1"/>
    <property type="molecule type" value="Genomic_DNA"/>
</dbReference>
<dbReference type="Gene3D" id="1.10.510.10">
    <property type="entry name" value="Transferase(Phosphotransferase) domain 1"/>
    <property type="match status" value="1"/>
</dbReference>
<dbReference type="InterPro" id="IPR051681">
    <property type="entry name" value="Ser/Thr_Kinases-Pseudokinases"/>
</dbReference>
<keyword evidence="2" id="KW-0808">Transferase</keyword>
<dbReference type="SUPFAM" id="SSF56112">
    <property type="entry name" value="Protein kinase-like (PK-like)"/>
    <property type="match status" value="1"/>
</dbReference>